<evidence type="ECO:0000313" key="2">
    <source>
        <dbReference type="EMBL" id="MEW9855657.1"/>
    </source>
</evidence>
<feature type="domain" description="Glucuronosyltransferase GumK N-terminal" evidence="1">
    <location>
        <begin position="11"/>
        <end position="177"/>
    </location>
</feature>
<evidence type="ECO:0000313" key="3">
    <source>
        <dbReference type="Proteomes" id="UP001556118"/>
    </source>
</evidence>
<organism evidence="2 3">
    <name type="scientific">Novosphingobium rhizovicinum</name>
    <dbReference type="NCBI Taxonomy" id="3228928"/>
    <lineage>
        <taxon>Bacteria</taxon>
        <taxon>Pseudomonadati</taxon>
        <taxon>Pseudomonadota</taxon>
        <taxon>Alphaproteobacteria</taxon>
        <taxon>Sphingomonadales</taxon>
        <taxon>Sphingomonadaceae</taxon>
        <taxon>Novosphingobium</taxon>
    </lineage>
</organism>
<gene>
    <name evidence="2" type="ORF">ABUH87_10855</name>
</gene>
<dbReference type="Pfam" id="PF22059">
    <property type="entry name" value="GumK_N"/>
    <property type="match status" value="1"/>
</dbReference>
<dbReference type="Gene3D" id="3.40.50.11010">
    <property type="match status" value="1"/>
</dbReference>
<sequence length="389" mass="43366">MASARGRVVFLSAFQDYRTKKRASVQQVADGVRDLGYDVWFLSTRYSWLSKRTDDSRLFLDPASNSIEVVNGIHCLLWKTPVHPFASTSNILNTIMGRLFTPYAAWPNSTFDSILKSADYVIIESSVAAIFLPRVHRLSPHARIIYYATDRLDTVGTHPVVQRKLIANGSMIHHVCLRARRMATDFGWAADRLYLAEFGIHPEDFSDVGNDPYDGRPAVVSVGSMLFDRSFFENMPPLFPEVDFHVIGCGEKLSGADNLYIHDEMPFKATLPYVKYASAGVAPYRPAPGVEYLAESSLKLAQYELFGLPAICPNFAVGEIASRSGYNPGDVESMRAALTRALSMAGTIAPRRFPTWKDVAARVLHPEQFPNIKIRAVSTHSGSYPHELK</sequence>
<dbReference type="RefSeq" id="WP_367773460.1">
    <property type="nucleotide sequence ID" value="NZ_JBFNXR010000036.1"/>
</dbReference>
<name>A0ABV3RCT9_9SPHN</name>
<dbReference type="InterPro" id="IPR054299">
    <property type="entry name" value="GumK_N"/>
</dbReference>
<proteinExistence type="predicted"/>
<comment type="caution">
    <text evidence="2">The sequence shown here is derived from an EMBL/GenBank/DDBJ whole genome shotgun (WGS) entry which is preliminary data.</text>
</comment>
<dbReference type="EMBL" id="JBFNXR010000036">
    <property type="protein sequence ID" value="MEW9855657.1"/>
    <property type="molecule type" value="Genomic_DNA"/>
</dbReference>
<protein>
    <submittedName>
        <fullName evidence="2">Polysaccharide biosynthesis protein GumK</fullName>
    </submittedName>
</protein>
<reference evidence="2 3" key="1">
    <citation type="submission" date="2024-06" db="EMBL/GenBank/DDBJ databases">
        <title>Novosphingobium rhizovicinus M1R2S20.</title>
        <authorList>
            <person name="Sun J.-Q."/>
        </authorList>
    </citation>
    <scope>NUCLEOTIDE SEQUENCE [LARGE SCALE GENOMIC DNA]</scope>
    <source>
        <strain evidence="2 3">M1R2S20</strain>
    </source>
</reference>
<keyword evidence="3" id="KW-1185">Reference proteome</keyword>
<dbReference type="SUPFAM" id="SSF53756">
    <property type="entry name" value="UDP-Glycosyltransferase/glycogen phosphorylase"/>
    <property type="match status" value="1"/>
</dbReference>
<evidence type="ECO:0000259" key="1">
    <source>
        <dbReference type="Pfam" id="PF22059"/>
    </source>
</evidence>
<dbReference type="Gene3D" id="3.40.50.2000">
    <property type="entry name" value="Glycogen Phosphorylase B"/>
    <property type="match status" value="1"/>
</dbReference>
<accession>A0ABV3RCT9</accession>
<dbReference type="Proteomes" id="UP001556118">
    <property type="component" value="Unassembled WGS sequence"/>
</dbReference>